<feature type="compositionally biased region" description="Gly residues" evidence="1">
    <location>
        <begin position="187"/>
        <end position="206"/>
    </location>
</feature>
<dbReference type="RefSeq" id="WP_341836692.1">
    <property type="nucleotide sequence ID" value="NZ_CP149822.1"/>
</dbReference>
<evidence type="ECO:0008006" key="5">
    <source>
        <dbReference type="Google" id="ProtNLM"/>
    </source>
</evidence>
<gene>
    <name evidence="3" type="ORF">WJU16_02205</name>
</gene>
<evidence type="ECO:0000313" key="4">
    <source>
        <dbReference type="Proteomes" id="UP001485459"/>
    </source>
</evidence>
<feature type="compositionally biased region" description="Low complexity" evidence="1">
    <location>
        <begin position="102"/>
        <end position="111"/>
    </location>
</feature>
<keyword evidence="2" id="KW-0812">Transmembrane</keyword>
<dbReference type="EMBL" id="CP149822">
    <property type="protein sequence ID" value="WZN41848.1"/>
    <property type="molecule type" value="Genomic_DNA"/>
</dbReference>
<evidence type="ECO:0000256" key="2">
    <source>
        <dbReference type="SAM" id="Phobius"/>
    </source>
</evidence>
<sequence>MTEQNKSKNIKAAGITIGVHALLLVALLMVSLNVPPPLPDQDMGIEVNLGTSDDGMGDEQPLNPNPPAAAQPVPSTPQPAPAAPADNGNSQELATSDEADAPEVVKQPVKPKNVKPKEIAKTLEPKPEKAPKPKAVAPPNPAPPAPQPKPKAVFTGGTGNAANSGNGADGSNNSQGEGNTGRPGDRGVIGGSPNGGAYTGTPGAGRGASDFRLNGRNLVGRPSVEWDGNETGYVAINIKVDRNGNVVSATHSLKGSNISNAAAIRIARDAAMRIKYNASQEAPEEQFGTIRFYFKPQ</sequence>
<name>A0ABZ2YQ05_9BACT</name>
<keyword evidence="2" id="KW-1133">Transmembrane helix</keyword>
<feature type="compositionally biased region" description="Low complexity" evidence="1">
    <location>
        <begin position="160"/>
        <end position="176"/>
    </location>
</feature>
<feature type="region of interest" description="Disordered" evidence="1">
    <location>
        <begin position="38"/>
        <end position="208"/>
    </location>
</feature>
<accession>A0ABZ2YQ05</accession>
<organism evidence="3 4">
    <name type="scientific">Chitinophaga pollutisoli</name>
    <dbReference type="NCBI Taxonomy" id="3133966"/>
    <lineage>
        <taxon>Bacteria</taxon>
        <taxon>Pseudomonadati</taxon>
        <taxon>Bacteroidota</taxon>
        <taxon>Chitinophagia</taxon>
        <taxon>Chitinophagales</taxon>
        <taxon>Chitinophagaceae</taxon>
        <taxon>Chitinophaga</taxon>
    </lineage>
</organism>
<feature type="compositionally biased region" description="Pro residues" evidence="1">
    <location>
        <begin position="136"/>
        <end position="149"/>
    </location>
</feature>
<keyword evidence="4" id="KW-1185">Reference proteome</keyword>
<reference evidence="4" key="1">
    <citation type="submission" date="2024-03" db="EMBL/GenBank/DDBJ databases">
        <title>Chitinophaga horti sp. nov., isolated from garden soil.</title>
        <authorList>
            <person name="Lee D.S."/>
            <person name="Han D.M."/>
            <person name="Baek J.H."/>
            <person name="Choi D.G."/>
            <person name="Jeon J.H."/>
            <person name="Jeon C.O."/>
        </authorList>
    </citation>
    <scope>NUCLEOTIDE SEQUENCE [LARGE SCALE GENOMIC DNA]</scope>
    <source>
        <strain evidence="4">GPA1</strain>
    </source>
</reference>
<dbReference type="Proteomes" id="UP001485459">
    <property type="component" value="Chromosome"/>
</dbReference>
<keyword evidence="2" id="KW-0472">Membrane</keyword>
<feature type="compositionally biased region" description="Basic and acidic residues" evidence="1">
    <location>
        <begin position="115"/>
        <end position="131"/>
    </location>
</feature>
<evidence type="ECO:0000256" key="1">
    <source>
        <dbReference type="SAM" id="MobiDB-lite"/>
    </source>
</evidence>
<protein>
    <recommendedName>
        <fullName evidence="5">Outer membrane transport energization protein TonB</fullName>
    </recommendedName>
</protein>
<feature type="compositionally biased region" description="Pro residues" evidence="1">
    <location>
        <begin position="63"/>
        <end position="82"/>
    </location>
</feature>
<proteinExistence type="predicted"/>
<feature type="transmembrane region" description="Helical" evidence="2">
    <location>
        <begin position="12"/>
        <end position="32"/>
    </location>
</feature>
<evidence type="ECO:0000313" key="3">
    <source>
        <dbReference type="EMBL" id="WZN41848.1"/>
    </source>
</evidence>